<dbReference type="RefSeq" id="WP_016183699.1">
    <property type="nucleotide sequence ID" value="NZ_JXKI01000005.1"/>
</dbReference>
<dbReference type="PATRIC" id="fig|1121865.3.peg.1527"/>
<keyword evidence="2" id="KW-1133">Transmembrane helix</keyword>
<dbReference type="AlphaFoldDB" id="S0K6Z9"/>
<keyword evidence="2" id="KW-0472">Membrane</keyword>
<dbReference type="STRING" id="1121865.OMW_01586"/>
<keyword evidence="4" id="KW-1185">Reference proteome</keyword>
<feature type="transmembrane region" description="Helical" evidence="2">
    <location>
        <begin position="31"/>
        <end position="50"/>
    </location>
</feature>
<feature type="compositionally biased region" description="Low complexity" evidence="1">
    <location>
        <begin position="105"/>
        <end position="124"/>
    </location>
</feature>
<comment type="caution">
    <text evidence="3">The sequence shown here is derived from an EMBL/GenBank/DDBJ whole genome shotgun (WGS) entry which is preliminary data.</text>
</comment>
<proteinExistence type="predicted"/>
<evidence type="ECO:0000313" key="4">
    <source>
        <dbReference type="Proteomes" id="UP000014113"/>
    </source>
</evidence>
<feature type="compositionally biased region" description="Polar residues" evidence="1">
    <location>
        <begin position="76"/>
        <end position="95"/>
    </location>
</feature>
<evidence type="ECO:0000313" key="3">
    <source>
        <dbReference type="EMBL" id="EOW84070.1"/>
    </source>
</evidence>
<accession>S0K6Z9</accession>
<gene>
    <name evidence="3" type="ORF">I568_01229</name>
</gene>
<sequence>MSTKLKMLWKEWLASGNTQDEQAKRRRRYSLLLLLLLFIGFATYGTYSYFTTSTSLAKAKVKLDDGKSVQLGDGNGTVNSGDGTASAGQAVNTANPVLAGTATPQNNASSTNQTPTTNSTPQQSGIGTGYQQENQPTTPSDGGNANGGDNSSGDSGDNGGTTPDNPGTTPDDNGNTPTNPSNPDDTNNNNDNYKQFGEFDWVYVGNTMANVAPSLVDTFKLSSYNRYLVGTDGMTFNNVTGGDVFRKTVRLRVTGTSKEKIATVISWGHVANEALENITGALYVKKGQLTADGEAPAFSADGFQTAFASIPTDADASYTDEAISVSAGEYLDIELVVAVRNDAKIIQDVPLANILREITVTLTQNEGSILDRAFSNSDLSLEK</sequence>
<feature type="compositionally biased region" description="Polar residues" evidence="1">
    <location>
        <begin position="129"/>
        <end position="139"/>
    </location>
</feature>
<dbReference type="EMBL" id="ASWJ01000005">
    <property type="protein sequence ID" value="EOW84070.1"/>
    <property type="molecule type" value="Genomic_DNA"/>
</dbReference>
<protein>
    <submittedName>
        <fullName evidence="3">Uncharacterized protein</fullName>
    </submittedName>
</protein>
<evidence type="ECO:0000256" key="2">
    <source>
        <dbReference type="SAM" id="Phobius"/>
    </source>
</evidence>
<name>S0K6Z9_9ENTE</name>
<dbReference type="Proteomes" id="UP000014113">
    <property type="component" value="Unassembled WGS sequence"/>
</dbReference>
<feature type="compositionally biased region" description="Low complexity" evidence="1">
    <location>
        <begin position="140"/>
        <end position="192"/>
    </location>
</feature>
<feature type="region of interest" description="Disordered" evidence="1">
    <location>
        <begin position="67"/>
        <end position="193"/>
    </location>
</feature>
<reference evidence="3 4" key="1">
    <citation type="submission" date="2013-03" db="EMBL/GenBank/DDBJ databases">
        <title>The Genome Sequence of Enterococcus columbae ATCC_51263 (PacBio/Illumina hybrid assembly).</title>
        <authorList>
            <consortium name="The Broad Institute Genomics Platform"/>
            <consortium name="The Broad Institute Genome Sequencing Center for Infectious Disease"/>
            <person name="Earl A."/>
            <person name="Russ C."/>
            <person name="Gilmore M."/>
            <person name="Surin D."/>
            <person name="Walker B."/>
            <person name="Young S."/>
            <person name="Zeng Q."/>
            <person name="Gargeya S."/>
            <person name="Fitzgerald M."/>
            <person name="Haas B."/>
            <person name="Abouelleil A."/>
            <person name="Allen A.W."/>
            <person name="Alvarado L."/>
            <person name="Arachchi H.M."/>
            <person name="Berlin A.M."/>
            <person name="Chapman S.B."/>
            <person name="Gainer-Dewar J."/>
            <person name="Goldberg J."/>
            <person name="Griggs A."/>
            <person name="Gujja S."/>
            <person name="Hansen M."/>
            <person name="Howarth C."/>
            <person name="Imamovic A."/>
            <person name="Ireland A."/>
            <person name="Larimer J."/>
            <person name="McCowan C."/>
            <person name="Murphy C."/>
            <person name="Pearson M."/>
            <person name="Poon T.W."/>
            <person name="Priest M."/>
            <person name="Roberts A."/>
            <person name="Saif S."/>
            <person name="Shea T."/>
            <person name="Sisk P."/>
            <person name="Sykes S."/>
            <person name="Wortman J."/>
            <person name="Nusbaum C."/>
            <person name="Birren B."/>
        </authorList>
    </citation>
    <scope>NUCLEOTIDE SEQUENCE [LARGE SCALE GENOMIC DNA]</scope>
    <source>
        <strain evidence="3 4">ATCC 51263</strain>
    </source>
</reference>
<organism evidence="3 4">
    <name type="scientific">Enterococcus columbae DSM 7374 = ATCC 51263</name>
    <dbReference type="NCBI Taxonomy" id="1121865"/>
    <lineage>
        <taxon>Bacteria</taxon>
        <taxon>Bacillati</taxon>
        <taxon>Bacillota</taxon>
        <taxon>Bacilli</taxon>
        <taxon>Lactobacillales</taxon>
        <taxon>Enterococcaceae</taxon>
        <taxon>Enterococcus</taxon>
    </lineage>
</organism>
<evidence type="ECO:0000256" key="1">
    <source>
        <dbReference type="SAM" id="MobiDB-lite"/>
    </source>
</evidence>
<keyword evidence="2" id="KW-0812">Transmembrane</keyword>